<feature type="compositionally biased region" description="Low complexity" evidence="1">
    <location>
        <begin position="364"/>
        <end position="385"/>
    </location>
</feature>
<dbReference type="GO" id="GO:0008526">
    <property type="term" value="F:phosphatidylinositol transfer activity"/>
    <property type="evidence" value="ECO:0007669"/>
    <property type="project" value="UniProtKB-ARBA"/>
</dbReference>
<dbReference type="PANTHER" id="PTHR10658">
    <property type="entry name" value="PHOSPHATIDYLINOSITOL TRANSFER PROTEIN"/>
    <property type="match status" value="1"/>
</dbReference>
<dbReference type="GO" id="GO:0071944">
    <property type="term" value="C:cell periphery"/>
    <property type="evidence" value="ECO:0007669"/>
    <property type="project" value="UniProtKB-ARBA"/>
</dbReference>
<organism evidence="3 4">
    <name type="scientific">Ceratodon purpureus</name>
    <name type="common">Fire moss</name>
    <name type="synonym">Dicranum purpureum</name>
    <dbReference type="NCBI Taxonomy" id="3225"/>
    <lineage>
        <taxon>Eukaryota</taxon>
        <taxon>Viridiplantae</taxon>
        <taxon>Streptophyta</taxon>
        <taxon>Embryophyta</taxon>
        <taxon>Bryophyta</taxon>
        <taxon>Bryophytina</taxon>
        <taxon>Bryopsida</taxon>
        <taxon>Dicranidae</taxon>
        <taxon>Pseudoditrichales</taxon>
        <taxon>Ditrichaceae</taxon>
        <taxon>Ceratodon</taxon>
    </lineage>
</organism>
<dbReference type="Gene3D" id="3.30.530.20">
    <property type="match status" value="1"/>
</dbReference>
<comment type="caution">
    <text evidence="3">The sequence shown here is derived from an EMBL/GenBank/DDBJ whole genome shotgun (WGS) entry which is preliminary data.</text>
</comment>
<feature type="region of interest" description="Disordered" evidence="1">
    <location>
        <begin position="322"/>
        <end position="397"/>
    </location>
</feature>
<dbReference type="InterPro" id="IPR001666">
    <property type="entry name" value="PI_transfer"/>
</dbReference>
<dbReference type="InterPro" id="IPR055261">
    <property type="entry name" value="PI_transfer_N"/>
</dbReference>
<dbReference type="SUPFAM" id="SSF55961">
    <property type="entry name" value="Bet v1-like"/>
    <property type="match status" value="1"/>
</dbReference>
<feature type="domain" description="Phosphatidylinositol transfer protein N-terminal" evidence="2">
    <location>
        <begin position="3"/>
        <end position="237"/>
    </location>
</feature>
<dbReference type="Pfam" id="PF02121">
    <property type="entry name" value="IP_trans"/>
    <property type="match status" value="1"/>
</dbReference>
<dbReference type="PANTHER" id="PTHR10658:SF87">
    <property type="entry name" value="PHOSPHATIDYLINOSITOL TRANSFER PROTEIN"/>
    <property type="match status" value="1"/>
</dbReference>
<dbReference type="EMBL" id="CM026431">
    <property type="protein sequence ID" value="KAG0558217.1"/>
    <property type="molecule type" value="Genomic_DNA"/>
</dbReference>
<protein>
    <recommendedName>
        <fullName evidence="2">Phosphatidylinositol transfer protein N-terminal domain-containing protein</fullName>
    </recommendedName>
</protein>
<accession>A0A8T0GI31</accession>
<keyword evidence="4" id="KW-1185">Reference proteome</keyword>
<dbReference type="PRINTS" id="PR00391">
    <property type="entry name" value="PITRANSFER"/>
</dbReference>
<gene>
    <name evidence="3" type="ORF">KC19_10G012700</name>
</gene>
<evidence type="ECO:0000256" key="1">
    <source>
        <dbReference type="SAM" id="MobiDB-lite"/>
    </source>
</evidence>
<evidence type="ECO:0000313" key="3">
    <source>
        <dbReference type="EMBL" id="KAG0558217.1"/>
    </source>
</evidence>
<proteinExistence type="predicted"/>
<feature type="compositionally biased region" description="Polar residues" evidence="1">
    <location>
        <begin position="341"/>
        <end position="355"/>
    </location>
</feature>
<dbReference type="FunFam" id="3.30.530.20:FF:000028">
    <property type="entry name" value="Phosphatidylinositol transfer protein 5"/>
    <property type="match status" value="1"/>
</dbReference>
<name>A0A8T0GI31_CERPU</name>
<dbReference type="Proteomes" id="UP000822688">
    <property type="component" value="Chromosome 10"/>
</dbReference>
<sequence length="496" mass="54655">MVAYKIAQLYMVAKFSASKSSGDDSDGVEVLKNEPYEENNVCGQYTHKIYHLANKLPSWLVSLVPKKALMLKEEAWNAYPRYTTALCMADGMQCPFFNKLRLILETTHIADQGSTDNALSLDAKTIKKRQVEFIDIAMDRVENYSETEYPMKFKSEKTGRGPLQEGWQKTCEPVICAYKCVTVDVPYWGFGLRLEKFISKNAQRKILLECHRKCFCWLDEWFGLSMEDVRRMEDETAEALAKARAMVLKRAGTTEEGSTKAEAAVEAEAETAAKTVDLDKVPSISRLSSISKQSGSPRLIRRPSLVGPSVVVGIATMFASDVGEQDGSHPAGSAPPLPSPQWKTSSFGVRNSTPAHSDLKVTLSHGMGSSESFSSLPSNDLNNSSWEKSSPNRQDDDNEVAACVAVLDRAIAWAIAWAKARSQKLAMQPSRPEKGSVAPIGSHVAGAPEIQGNLFKPEETNVKKLTECVTVLDKTMTAVKRRPAQPVLNHSLTSQL</sequence>
<evidence type="ECO:0000259" key="2">
    <source>
        <dbReference type="Pfam" id="PF02121"/>
    </source>
</evidence>
<reference evidence="3" key="1">
    <citation type="submission" date="2020-06" db="EMBL/GenBank/DDBJ databases">
        <title>WGS assembly of Ceratodon purpureus strain R40.</title>
        <authorList>
            <person name="Carey S.B."/>
            <person name="Jenkins J."/>
            <person name="Shu S."/>
            <person name="Lovell J.T."/>
            <person name="Sreedasyam A."/>
            <person name="Maumus F."/>
            <person name="Tiley G.P."/>
            <person name="Fernandez-Pozo N."/>
            <person name="Barry K."/>
            <person name="Chen C."/>
            <person name="Wang M."/>
            <person name="Lipzen A."/>
            <person name="Daum C."/>
            <person name="Saski C.A."/>
            <person name="Payton A.C."/>
            <person name="Mcbreen J.C."/>
            <person name="Conrad R.E."/>
            <person name="Kollar L.M."/>
            <person name="Olsson S."/>
            <person name="Huttunen S."/>
            <person name="Landis J.B."/>
            <person name="Wickett N.J."/>
            <person name="Johnson M.G."/>
            <person name="Rensing S.A."/>
            <person name="Grimwood J."/>
            <person name="Schmutz J."/>
            <person name="Mcdaniel S.F."/>
        </authorList>
    </citation>
    <scope>NUCLEOTIDE SEQUENCE</scope>
    <source>
        <strain evidence="3">R40</strain>
    </source>
</reference>
<dbReference type="GO" id="GO:0005737">
    <property type="term" value="C:cytoplasm"/>
    <property type="evidence" value="ECO:0007669"/>
    <property type="project" value="UniProtKB-ARBA"/>
</dbReference>
<evidence type="ECO:0000313" key="4">
    <source>
        <dbReference type="Proteomes" id="UP000822688"/>
    </source>
</evidence>
<dbReference type="AlphaFoldDB" id="A0A8T0GI31"/>
<dbReference type="InterPro" id="IPR023393">
    <property type="entry name" value="START-like_dom_sf"/>
</dbReference>